<name>A0A251XX30_9MICO</name>
<proteinExistence type="predicted"/>
<dbReference type="AlphaFoldDB" id="A0A251XX30"/>
<dbReference type="EMBL" id="MDHJ01000001">
    <property type="protein sequence ID" value="OUE10050.1"/>
    <property type="molecule type" value="Genomic_DNA"/>
</dbReference>
<organism evidence="1 2">
    <name type="scientific">Clavibacter michiganensis</name>
    <dbReference type="NCBI Taxonomy" id="28447"/>
    <lineage>
        <taxon>Bacteria</taxon>
        <taxon>Bacillati</taxon>
        <taxon>Actinomycetota</taxon>
        <taxon>Actinomycetes</taxon>
        <taxon>Micrococcales</taxon>
        <taxon>Microbacteriaceae</taxon>
        <taxon>Clavibacter</taxon>
    </lineage>
</organism>
<comment type="caution">
    <text evidence="1">The sequence shown here is derived from an EMBL/GenBank/DDBJ whole genome shotgun (WGS) entry which is preliminary data.</text>
</comment>
<sequence>MIIMSMRFEQRSTMTPPRSPKRSMGANCMATVTPTAVTLPVSSSTSQSWAMRCIHPEVMAMTLEAVNRRKFGTLRAMRVWRHGGRRVWIGSGAVGGKTFGGGVTSSCGVRCVWADRFRMGRPSWGRDRRYRRPSHSDPVST</sequence>
<evidence type="ECO:0000313" key="2">
    <source>
        <dbReference type="Proteomes" id="UP000195106"/>
    </source>
</evidence>
<protein>
    <submittedName>
        <fullName evidence="1">Uncharacterized protein</fullName>
    </submittedName>
</protein>
<evidence type="ECO:0000313" key="1">
    <source>
        <dbReference type="EMBL" id="OUE10050.1"/>
    </source>
</evidence>
<dbReference type="Proteomes" id="UP000195106">
    <property type="component" value="Unassembled WGS sequence"/>
</dbReference>
<accession>A0A251XX30</accession>
<reference evidence="1 2" key="1">
    <citation type="submission" date="2016-08" db="EMBL/GenBank/DDBJ databases">
        <title>Genome sequence of Clavibacter michiganensis spp. strain CASJ009.</title>
        <authorList>
            <person name="Thapa S.P."/>
            <person name="Coaker G."/>
        </authorList>
    </citation>
    <scope>NUCLEOTIDE SEQUENCE [LARGE SCALE GENOMIC DNA]</scope>
    <source>
        <strain evidence="1">CASJ009</strain>
    </source>
</reference>
<gene>
    <name evidence="1" type="ORF">CMsap09_13980</name>
</gene>